<dbReference type="Pfam" id="PF09278">
    <property type="entry name" value="MerR-DNA-bind"/>
    <property type="match status" value="1"/>
</dbReference>
<keyword evidence="4" id="KW-0408">Iron</keyword>
<evidence type="ECO:0000256" key="7">
    <source>
        <dbReference type="ARBA" id="ARBA00023125"/>
    </source>
</evidence>
<keyword evidence="8" id="KW-0804">Transcription</keyword>
<dbReference type="NCBIfam" id="TIGR01950">
    <property type="entry name" value="SoxR"/>
    <property type="match status" value="1"/>
</dbReference>
<dbReference type="InterPro" id="IPR010211">
    <property type="entry name" value="Redox-sen_tscrpt-act_SoxR"/>
</dbReference>
<keyword evidence="7" id="KW-0238">DNA-binding</keyword>
<comment type="caution">
    <text evidence="10">The sequence shown here is derived from an EMBL/GenBank/DDBJ whole genome shotgun (WGS) entry which is preliminary data.</text>
</comment>
<keyword evidence="5" id="KW-0411">Iron-sulfur</keyword>
<dbReference type="CDD" id="cd01110">
    <property type="entry name" value="HTH_SoxR"/>
    <property type="match status" value="1"/>
</dbReference>
<dbReference type="PROSITE" id="PS50937">
    <property type="entry name" value="HTH_MERR_2"/>
    <property type="match status" value="1"/>
</dbReference>
<evidence type="ECO:0000256" key="5">
    <source>
        <dbReference type="ARBA" id="ARBA00023014"/>
    </source>
</evidence>
<evidence type="ECO:0000256" key="1">
    <source>
        <dbReference type="ARBA" id="ARBA00014474"/>
    </source>
</evidence>
<keyword evidence="6" id="KW-0805">Transcription regulation</keyword>
<dbReference type="SMART" id="SM00422">
    <property type="entry name" value="HTH_MERR"/>
    <property type="match status" value="1"/>
</dbReference>
<dbReference type="Gene3D" id="1.10.1660.10">
    <property type="match status" value="1"/>
</dbReference>
<dbReference type="EMBL" id="ARXS01000001">
    <property type="protein sequence ID" value="MCU5780852.1"/>
    <property type="molecule type" value="Genomic_DNA"/>
</dbReference>
<dbReference type="InterPro" id="IPR015358">
    <property type="entry name" value="Tscrpt_reg_MerR_DNA-bd"/>
</dbReference>
<dbReference type="PROSITE" id="PS00552">
    <property type="entry name" value="HTH_MERR_1"/>
    <property type="match status" value="1"/>
</dbReference>
<evidence type="ECO:0000256" key="4">
    <source>
        <dbReference type="ARBA" id="ARBA00023004"/>
    </source>
</evidence>
<feature type="domain" description="HTH merR-type" evidence="9">
    <location>
        <begin position="12"/>
        <end position="80"/>
    </location>
</feature>
<evidence type="ECO:0000256" key="3">
    <source>
        <dbReference type="ARBA" id="ARBA00022723"/>
    </source>
</evidence>
<dbReference type="Proteomes" id="UP001064106">
    <property type="component" value="Unassembled WGS sequence"/>
</dbReference>
<name>A0ABT2QTK2_9GAMM</name>
<evidence type="ECO:0000313" key="10">
    <source>
        <dbReference type="EMBL" id="MCU5780852.1"/>
    </source>
</evidence>
<proteinExistence type="predicted"/>
<evidence type="ECO:0000256" key="6">
    <source>
        <dbReference type="ARBA" id="ARBA00023015"/>
    </source>
</evidence>
<keyword evidence="2" id="KW-0001">2Fe-2S</keyword>
<dbReference type="InterPro" id="IPR009061">
    <property type="entry name" value="DNA-bd_dom_put_sf"/>
</dbReference>
<keyword evidence="11" id="KW-1185">Reference proteome</keyword>
<evidence type="ECO:0000259" key="9">
    <source>
        <dbReference type="PROSITE" id="PS50937"/>
    </source>
</evidence>
<protein>
    <recommendedName>
        <fullName evidence="1">Redox-sensitive transcriptional activator SoxR</fullName>
    </recommendedName>
</protein>
<organism evidence="10 11">
    <name type="scientific">Alloalcanivorax balearicus MACL04</name>
    <dbReference type="NCBI Taxonomy" id="1177182"/>
    <lineage>
        <taxon>Bacteria</taxon>
        <taxon>Pseudomonadati</taxon>
        <taxon>Pseudomonadota</taxon>
        <taxon>Gammaproteobacteria</taxon>
        <taxon>Oceanospirillales</taxon>
        <taxon>Alcanivoracaceae</taxon>
        <taxon>Alloalcanivorax</taxon>
    </lineage>
</organism>
<dbReference type="PRINTS" id="PR00040">
    <property type="entry name" value="HTHMERR"/>
</dbReference>
<dbReference type="InterPro" id="IPR047057">
    <property type="entry name" value="MerR_fam"/>
</dbReference>
<accession>A0ABT2QTK2</accession>
<keyword evidence="3" id="KW-0479">Metal-binding</keyword>
<dbReference type="InterPro" id="IPR000551">
    <property type="entry name" value="MerR-type_HTH_dom"/>
</dbReference>
<reference evidence="10" key="1">
    <citation type="submission" date="2012-09" db="EMBL/GenBank/DDBJ databases">
        <title>Genome Sequence of alkane-degrading Bacterium Alcanivorax balearicus MACL04.</title>
        <authorList>
            <person name="Lai Q."/>
            <person name="Shao Z."/>
        </authorList>
    </citation>
    <scope>NUCLEOTIDE SEQUENCE</scope>
    <source>
        <strain evidence="10">MACL04</strain>
    </source>
</reference>
<evidence type="ECO:0000256" key="2">
    <source>
        <dbReference type="ARBA" id="ARBA00022714"/>
    </source>
</evidence>
<dbReference type="RefSeq" id="WP_014996624.1">
    <property type="nucleotide sequence ID" value="NZ_ARXS01000001.1"/>
</dbReference>
<evidence type="ECO:0000256" key="8">
    <source>
        <dbReference type="ARBA" id="ARBA00023163"/>
    </source>
</evidence>
<gene>
    <name evidence="10" type="ORF">MA04_00152</name>
</gene>
<dbReference type="Pfam" id="PF00376">
    <property type="entry name" value="MerR"/>
    <property type="match status" value="1"/>
</dbReference>
<dbReference type="SUPFAM" id="SSF46955">
    <property type="entry name" value="Putative DNA-binding domain"/>
    <property type="match status" value="1"/>
</dbReference>
<dbReference type="PANTHER" id="PTHR30204:SF0">
    <property type="entry name" value="REDOX-SENSITIVE TRANSCRIPTIONAL ACTIVATOR SOXR"/>
    <property type="match status" value="1"/>
</dbReference>
<dbReference type="PANTHER" id="PTHR30204">
    <property type="entry name" value="REDOX-CYCLING DRUG-SENSING TRANSCRIPTIONAL ACTIVATOR SOXR"/>
    <property type="match status" value="1"/>
</dbReference>
<sequence length="153" mass="16910">MERLNAENLGKALTVGQVAERTGLAVSAIHFYEAKGLIQSRRSSGNQRRYTRDVLRRLAVIKIAQRTGIPLAEIAEALATLPEERTPNAKDWGRLSAQWREDLDKRIERLTLLRDQLSGCIGCGCLSLSACPLRNPMDELAEEGSGARLVDPD</sequence>
<evidence type="ECO:0000313" key="11">
    <source>
        <dbReference type="Proteomes" id="UP001064106"/>
    </source>
</evidence>